<proteinExistence type="predicted"/>
<dbReference type="HOGENOM" id="CLU_3173914_0_0_9"/>
<evidence type="ECO:0000313" key="1">
    <source>
        <dbReference type="EMBL" id="ERJ74324.1"/>
    </source>
</evidence>
<reference evidence="1 2" key="1">
    <citation type="submission" date="2013-06" db="EMBL/GenBank/DDBJ databases">
        <authorList>
            <person name="Weinstock G."/>
            <person name="Sodergren E."/>
            <person name="Lobos E.A."/>
            <person name="Fulton L."/>
            <person name="Fulton R."/>
            <person name="Courtney L."/>
            <person name="Fronick C."/>
            <person name="O'Laughlin M."/>
            <person name="Godfrey J."/>
            <person name="Wilson R.M."/>
            <person name="Miner T."/>
            <person name="Farmer C."/>
            <person name="Delehaunty K."/>
            <person name="Cordes M."/>
            <person name="Minx P."/>
            <person name="Tomlinson C."/>
            <person name="Chen J."/>
            <person name="Wollam A."/>
            <person name="Pepin K.H."/>
            <person name="Bhonagiri V."/>
            <person name="Zhang X."/>
            <person name="Warren W."/>
            <person name="Mitreva M."/>
            <person name="Mardis E.R."/>
            <person name="Wilson R.K."/>
        </authorList>
    </citation>
    <scope>NUCLEOTIDE SEQUENCE [LARGE SCALE GENOMIC DNA]</scope>
    <source>
        <strain evidence="1 2">W1703</strain>
    </source>
</reference>
<organism evidence="1 2">
    <name type="scientific">Streptococcus sobrinus W1703</name>
    <dbReference type="NCBI Taxonomy" id="1227275"/>
    <lineage>
        <taxon>Bacteria</taxon>
        <taxon>Bacillati</taxon>
        <taxon>Bacillota</taxon>
        <taxon>Bacilli</taxon>
        <taxon>Lactobacillales</taxon>
        <taxon>Streptococcaceae</taxon>
        <taxon>Streptococcus</taxon>
    </lineage>
</organism>
<name>U2KAX6_9STRE</name>
<dbReference type="Proteomes" id="UP000016617">
    <property type="component" value="Unassembled WGS sequence"/>
</dbReference>
<accession>U2KAX6</accession>
<comment type="caution">
    <text evidence="1">The sequence shown here is derived from an EMBL/GenBank/DDBJ whole genome shotgun (WGS) entry which is preliminary data.</text>
</comment>
<sequence>MLSYLSMIGDLFQVSRWGSPEIPDLFEMKSPQLLLGIWARALEKVEA</sequence>
<protein>
    <submittedName>
        <fullName evidence="1">Uncharacterized protein</fullName>
    </submittedName>
</protein>
<dbReference type="AlphaFoldDB" id="U2KAX6"/>
<dbReference type="PATRIC" id="fig|1227275.3.peg.1539"/>
<evidence type="ECO:0000313" key="2">
    <source>
        <dbReference type="Proteomes" id="UP000016617"/>
    </source>
</evidence>
<dbReference type="EMBL" id="AWVA01000103">
    <property type="protein sequence ID" value="ERJ74324.1"/>
    <property type="molecule type" value="Genomic_DNA"/>
</dbReference>
<gene>
    <name evidence="1" type="ORF">HMPREF1557_01725</name>
</gene>